<sequence length="153" mass="17907">MSRDQGVVLVWEWQQLCFMTLALQGFRKFLMLRPRRIWAYESISLDSSIKNLLGSFDARKFKGQMCMDVSAFEYLYSILALFMPRQDMNMRLVVPIHVRVAVSISTLVTADSVQSNTDLKKQNWSFYKSSCGLLLEWRCEICFAQETHQIAFR</sequence>
<protein>
    <submittedName>
        <fullName evidence="1">Uncharacterized protein</fullName>
    </submittedName>
</protein>
<dbReference type="Proteomes" id="UP000822688">
    <property type="component" value="Chromosome V"/>
</dbReference>
<comment type="caution">
    <text evidence="1">The sequence shown here is derived from an EMBL/GenBank/DDBJ whole genome shotgun (WGS) entry which is preliminary data.</text>
</comment>
<organism evidence="1 2">
    <name type="scientific">Ceratodon purpureus</name>
    <name type="common">Fire moss</name>
    <name type="synonym">Dicranum purpureum</name>
    <dbReference type="NCBI Taxonomy" id="3225"/>
    <lineage>
        <taxon>Eukaryota</taxon>
        <taxon>Viridiplantae</taxon>
        <taxon>Streptophyta</taxon>
        <taxon>Embryophyta</taxon>
        <taxon>Bryophyta</taxon>
        <taxon>Bryophytina</taxon>
        <taxon>Bryopsida</taxon>
        <taxon>Dicranidae</taxon>
        <taxon>Pseudoditrichales</taxon>
        <taxon>Ditrichaceae</taxon>
        <taxon>Ceratodon</taxon>
    </lineage>
</organism>
<reference evidence="1" key="1">
    <citation type="submission" date="2020-06" db="EMBL/GenBank/DDBJ databases">
        <title>WGS assembly of Ceratodon purpureus strain R40.</title>
        <authorList>
            <person name="Carey S.B."/>
            <person name="Jenkins J."/>
            <person name="Shu S."/>
            <person name="Lovell J.T."/>
            <person name="Sreedasyam A."/>
            <person name="Maumus F."/>
            <person name="Tiley G.P."/>
            <person name="Fernandez-Pozo N."/>
            <person name="Barry K."/>
            <person name="Chen C."/>
            <person name="Wang M."/>
            <person name="Lipzen A."/>
            <person name="Daum C."/>
            <person name="Saski C.A."/>
            <person name="Payton A.C."/>
            <person name="Mcbreen J.C."/>
            <person name="Conrad R.E."/>
            <person name="Kollar L.M."/>
            <person name="Olsson S."/>
            <person name="Huttunen S."/>
            <person name="Landis J.B."/>
            <person name="Wickett N.J."/>
            <person name="Johnson M.G."/>
            <person name="Rensing S.A."/>
            <person name="Grimwood J."/>
            <person name="Schmutz J."/>
            <person name="Mcdaniel S.F."/>
        </authorList>
    </citation>
    <scope>NUCLEOTIDE SEQUENCE</scope>
    <source>
        <strain evidence="1">R40</strain>
    </source>
</reference>
<dbReference type="EMBL" id="CM026426">
    <property type="protein sequence ID" value="KAG0574095.1"/>
    <property type="molecule type" value="Genomic_DNA"/>
</dbReference>
<evidence type="ECO:0000313" key="2">
    <source>
        <dbReference type="Proteomes" id="UP000822688"/>
    </source>
</evidence>
<evidence type="ECO:0000313" key="1">
    <source>
        <dbReference type="EMBL" id="KAG0574095.1"/>
    </source>
</evidence>
<accession>A0A8T0HTN4</accession>
<keyword evidence="2" id="KW-1185">Reference proteome</keyword>
<dbReference type="AlphaFoldDB" id="A0A8T0HTN4"/>
<name>A0A8T0HTN4_CERPU</name>
<proteinExistence type="predicted"/>
<gene>
    <name evidence="1" type="ORF">KC19_VG233600</name>
</gene>